<organism evidence="1 2">
    <name type="scientific">Triticum urartu</name>
    <name type="common">Red wild einkorn</name>
    <name type="synonym">Crithodium urartu</name>
    <dbReference type="NCBI Taxonomy" id="4572"/>
    <lineage>
        <taxon>Eukaryota</taxon>
        <taxon>Viridiplantae</taxon>
        <taxon>Streptophyta</taxon>
        <taxon>Embryophyta</taxon>
        <taxon>Tracheophyta</taxon>
        <taxon>Spermatophyta</taxon>
        <taxon>Magnoliopsida</taxon>
        <taxon>Liliopsida</taxon>
        <taxon>Poales</taxon>
        <taxon>Poaceae</taxon>
        <taxon>BOP clade</taxon>
        <taxon>Pooideae</taxon>
        <taxon>Triticodae</taxon>
        <taxon>Triticeae</taxon>
        <taxon>Triticinae</taxon>
        <taxon>Triticum</taxon>
    </lineage>
</organism>
<reference evidence="1" key="2">
    <citation type="submission" date="2018-03" db="EMBL/GenBank/DDBJ databases">
        <title>The Triticum urartu genome reveals the dynamic nature of wheat genome evolution.</title>
        <authorList>
            <person name="Ling H."/>
            <person name="Ma B."/>
            <person name="Shi X."/>
            <person name="Liu H."/>
            <person name="Dong L."/>
            <person name="Sun H."/>
            <person name="Cao Y."/>
            <person name="Gao Q."/>
            <person name="Zheng S."/>
            <person name="Li Y."/>
            <person name="Yu Y."/>
            <person name="Du H."/>
            <person name="Qi M."/>
            <person name="Li Y."/>
            <person name="Yu H."/>
            <person name="Cui Y."/>
            <person name="Wang N."/>
            <person name="Chen C."/>
            <person name="Wu H."/>
            <person name="Zhao Y."/>
            <person name="Zhang J."/>
            <person name="Li Y."/>
            <person name="Zhou W."/>
            <person name="Zhang B."/>
            <person name="Hu W."/>
            <person name="Eijk M."/>
            <person name="Tang J."/>
            <person name="Witsenboer H."/>
            <person name="Zhao S."/>
            <person name="Li Z."/>
            <person name="Zhang A."/>
            <person name="Wang D."/>
            <person name="Liang C."/>
        </authorList>
    </citation>
    <scope>NUCLEOTIDE SEQUENCE [LARGE SCALE GENOMIC DNA]</scope>
    <source>
        <strain evidence="1">cv. G1812</strain>
    </source>
</reference>
<evidence type="ECO:0000313" key="2">
    <source>
        <dbReference type="Proteomes" id="UP000015106"/>
    </source>
</evidence>
<dbReference type="Gramene" id="TuG1812G0400001590.01.T02">
    <property type="protein sequence ID" value="TuG1812G0400001590.01.T02.cds313260"/>
    <property type="gene ID" value="TuG1812G0400001590.01"/>
</dbReference>
<reference evidence="2" key="1">
    <citation type="journal article" date="2013" name="Nature">
        <title>Draft genome of the wheat A-genome progenitor Triticum urartu.</title>
        <authorList>
            <person name="Ling H.Q."/>
            <person name="Zhao S."/>
            <person name="Liu D."/>
            <person name="Wang J."/>
            <person name="Sun H."/>
            <person name="Zhang C."/>
            <person name="Fan H."/>
            <person name="Li D."/>
            <person name="Dong L."/>
            <person name="Tao Y."/>
            <person name="Gao C."/>
            <person name="Wu H."/>
            <person name="Li Y."/>
            <person name="Cui Y."/>
            <person name="Guo X."/>
            <person name="Zheng S."/>
            <person name="Wang B."/>
            <person name="Yu K."/>
            <person name="Liang Q."/>
            <person name="Yang W."/>
            <person name="Lou X."/>
            <person name="Chen J."/>
            <person name="Feng M."/>
            <person name="Jian J."/>
            <person name="Zhang X."/>
            <person name="Luo G."/>
            <person name="Jiang Y."/>
            <person name="Liu J."/>
            <person name="Wang Z."/>
            <person name="Sha Y."/>
            <person name="Zhang B."/>
            <person name="Wu H."/>
            <person name="Tang D."/>
            <person name="Shen Q."/>
            <person name="Xue P."/>
            <person name="Zou S."/>
            <person name="Wang X."/>
            <person name="Liu X."/>
            <person name="Wang F."/>
            <person name="Yang Y."/>
            <person name="An X."/>
            <person name="Dong Z."/>
            <person name="Zhang K."/>
            <person name="Zhang X."/>
            <person name="Luo M.C."/>
            <person name="Dvorak J."/>
            <person name="Tong Y."/>
            <person name="Wang J."/>
            <person name="Yang H."/>
            <person name="Li Z."/>
            <person name="Wang D."/>
            <person name="Zhang A."/>
            <person name="Wang J."/>
        </authorList>
    </citation>
    <scope>NUCLEOTIDE SEQUENCE</scope>
    <source>
        <strain evidence="2">cv. G1812</strain>
    </source>
</reference>
<keyword evidence="2" id="KW-1185">Reference proteome</keyword>
<protein>
    <submittedName>
        <fullName evidence="1">Uncharacterized protein</fullName>
    </submittedName>
</protein>
<name>A0A8R7U686_TRIUA</name>
<accession>A0A8R7U686</accession>
<dbReference type="Proteomes" id="UP000015106">
    <property type="component" value="Chromosome 4"/>
</dbReference>
<dbReference type="EnsemblPlants" id="TuG1812G0400001590.01.T02">
    <property type="protein sequence ID" value="TuG1812G0400001590.01.T02.cds313260"/>
    <property type="gene ID" value="TuG1812G0400001590.01"/>
</dbReference>
<evidence type="ECO:0000313" key="1">
    <source>
        <dbReference type="EnsemblPlants" id="TuG1812G0400001590.01.T02.cds313260"/>
    </source>
</evidence>
<sequence>MSKLSTSIGSGWDDLHSLLQHRIQGISTTVWPLTKTVLSSDLSRNARHFSVFPLML</sequence>
<reference evidence="1" key="3">
    <citation type="submission" date="2022-06" db="UniProtKB">
        <authorList>
            <consortium name="EnsemblPlants"/>
        </authorList>
    </citation>
    <scope>IDENTIFICATION</scope>
</reference>
<proteinExistence type="predicted"/>
<dbReference type="AlphaFoldDB" id="A0A8R7U686"/>